<dbReference type="STRING" id="173990.SAMN05660691_03713"/>
<dbReference type="EMBL" id="FNXF01000020">
    <property type="protein sequence ID" value="SEI10713.1"/>
    <property type="molecule type" value="Genomic_DNA"/>
</dbReference>
<dbReference type="RefSeq" id="WP_092796475.1">
    <property type="nucleotide sequence ID" value="NZ_FNXF01000020.1"/>
</dbReference>
<keyword evidence="2" id="KW-1185">Reference proteome</keyword>
<protein>
    <recommendedName>
        <fullName evidence="3">Cell division inhibitor SulA</fullName>
    </recommendedName>
</protein>
<dbReference type="OrthoDB" id="5769392at2"/>
<reference evidence="2" key="1">
    <citation type="submission" date="2016-10" db="EMBL/GenBank/DDBJ databases">
        <authorList>
            <person name="Varghese N."/>
            <person name="Submissions S."/>
        </authorList>
    </citation>
    <scope>NUCLEOTIDE SEQUENCE [LARGE SCALE GENOMIC DNA]</scope>
    <source>
        <strain evidence="2">DSM 17616</strain>
    </source>
</reference>
<accession>A0A1H6NJF1</accession>
<organism evidence="1 2">
    <name type="scientific">Rheinheimera pacifica</name>
    <dbReference type="NCBI Taxonomy" id="173990"/>
    <lineage>
        <taxon>Bacteria</taxon>
        <taxon>Pseudomonadati</taxon>
        <taxon>Pseudomonadota</taxon>
        <taxon>Gammaproteobacteria</taxon>
        <taxon>Chromatiales</taxon>
        <taxon>Chromatiaceae</taxon>
        <taxon>Rheinheimera</taxon>
    </lineage>
</organism>
<evidence type="ECO:0000313" key="1">
    <source>
        <dbReference type="EMBL" id="SEI10713.1"/>
    </source>
</evidence>
<name>A0A1H6NJF1_9GAMM</name>
<dbReference type="SUPFAM" id="SSF52540">
    <property type="entry name" value="P-loop containing nucleoside triphosphate hydrolases"/>
    <property type="match status" value="1"/>
</dbReference>
<evidence type="ECO:0008006" key="3">
    <source>
        <dbReference type="Google" id="ProtNLM"/>
    </source>
</evidence>
<dbReference type="Gene3D" id="3.40.50.300">
    <property type="entry name" value="P-loop containing nucleotide triphosphate hydrolases"/>
    <property type="match status" value="1"/>
</dbReference>
<evidence type="ECO:0000313" key="2">
    <source>
        <dbReference type="Proteomes" id="UP000199371"/>
    </source>
</evidence>
<dbReference type="AlphaFoldDB" id="A0A1H6NJF1"/>
<sequence>MYNRPVNQQFYANTATAYIDSRLLKIHSVTDSEAATANASHHTLLQLIQQHQHQQGWILLIAPSHIPHKTWAEQHHVSFHNVLIVHQKQIRDLSATIQQALVSASCKVVINFARMLDPQQLDICRKLAVTHNTWFYQCEQLQQEHITH</sequence>
<dbReference type="Proteomes" id="UP000199371">
    <property type="component" value="Unassembled WGS sequence"/>
</dbReference>
<proteinExistence type="predicted"/>
<gene>
    <name evidence="1" type="ORF">SAMN05660691_03713</name>
</gene>
<dbReference type="InterPro" id="IPR027417">
    <property type="entry name" value="P-loop_NTPase"/>
</dbReference>